<evidence type="ECO:0000313" key="3">
    <source>
        <dbReference type="Proteomes" id="UP000665026"/>
    </source>
</evidence>
<dbReference type="AlphaFoldDB" id="A0A975I7F8"/>
<keyword evidence="1" id="KW-0472">Membrane</keyword>
<evidence type="ECO:0000256" key="1">
    <source>
        <dbReference type="SAM" id="Phobius"/>
    </source>
</evidence>
<organism evidence="2 3">
    <name type="scientific">Cognatishimia activa</name>
    <dbReference type="NCBI Taxonomy" id="1715691"/>
    <lineage>
        <taxon>Bacteria</taxon>
        <taxon>Pseudomonadati</taxon>
        <taxon>Pseudomonadota</taxon>
        <taxon>Alphaproteobacteria</taxon>
        <taxon>Rhodobacterales</taxon>
        <taxon>Paracoccaceae</taxon>
        <taxon>Cognatishimia</taxon>
    </lineage>
</organism>
<feature type="transmembrane region" description="Helical" evidence="1">
    <location>
        <begin position="101"/>
        <end position="120"/>
    </location>
</feature>
<dbReference type="EMBL" id="CP060010">
    <property type="protein sequence ID" value="QTN36133.1"/>
    <property type="molecule type" value="Genomic_DNA"/>
</dbReference>
<keyword evidence="1" id="KW-1133">Transmembrane helix</keyword>
<keyword evidence="1" id="KW-0812">Transmembrane</keyword>
<dbReference type="Proteomes" id="UP000665026">
    <property type="component" value="Chromosome"/>
</dbReference>
<sequence length="124" mass="14480">MIELEDVEHNIFILRLIIRRKFGVEGESLDQAMRQMKRKLPKRTHKTADRLVNLHQRIGPEGTTNPEEIEEFEGLMSGLVDDLVYYDPEEVRLRKMTGGRWEAMVHLGIASALLVFFLQWQGFV</sequence>
<dbReference type="KEGG" id="cact:HZ995_00960"/>
<reference evidence="2" key="1">
    <citation type="submission" date="2020-07" db="EMBL/GenBank/DDBJ databases">
        <title>Genome sequences of bacteria associated with the marine, planktonic diatom Thalassiosira profunda strain ECT2AJA-044.</title>
        <authorList>
            <person name="Gargas C.B."/>
            <person name="Roberts W.R."/>
            <person name="Alverson A.J."/>
        </authorList>
    </citation>
    <scope>NUCLEOTIDE SEQUENCE</scope>
    <source>
        <strain evidence="2">ECT2AJA-044</strain>
    </source>
</reference>
<evidence type="ECO:0000313" key="2">
    <source>
        <dbReference type="EMBL" id="QTN36133.1"/>
    </source>
</evidence>
<accession>A0A975I7F8</accession>
<protein>
    <submittedName>
        <fullName evidence="2">Uncharacterized protein</fullName>
    </submittedName>
</protein>
<dbReference type="RefSeq" id="WP_209356837.1">
    <property type="nucleotide sequence ID" value="NZ_CP060010.1"/>
</dbReference>
<gene>
    <name evidence="2" type="ORF">HZ995_00960</name>
</gene>
<name>A0A975I7F8_9RHOB</name>
<proteinExistence type="predicted"/>